<organism evidence="4 5">
    <name type="scientific">Adineta steineri</name>
    <dbReference type="NCBI Taxonomy" id="433720"/>
    <lineage>
        <taxon>Eukaryota</taxon>
        <taxon>Metazoa</taxon>
        <taxon>Spiralia</taxon>
        <taxon>Gnathifera</taxon>
        <taxon>Rotifera</taxon>
        <taxon>Eurotatoria</taxon>
        <taxon>Bdelloidea</taxon>
        <taxon>Adinetida</taxon>
        <taxon>Adinetidae</taxon>
        <taxon>Adineta</taxon>
    </lineage>
</organism>
<dbReference type="InterPro" id="IPR050491">
    <property type="entry name" value="AmpC-like"/>
</dbReference>
<dbReference type="EMBL" id="CAJNOE010000340">
    <property type="protein sequence ID" value="CAF1160044.1"/>
    <property type="molecule type" value="Genomic_DNA"/>
</dbReference>
<gene>
    <name evidence="4" type="ORF">IZO911_LOCUS26274</name>
</gene>
<proteinExistence type="predicted"/>
<dbReference type="SUPFAM" id="SSF56601">
    <property type="entry name" value="beta-lactamase/transpeptidase-like"/>
    <property type="match status" value="1"/>
</dbReference>
<evidence type="ECO:0000256" key="1">
    <source>
        <dbReference type="SAM" id="Phobius"/>
    </source>
</evidence>
<dbReference type="Pfam" id="PF00144">
    <property type="entry name" value="Beta-lactamase"/>
    <property type="match status" value="1"/>
</dbReference>
<dbReference type="InterPro" id="IPR012338">
    <property type="entry name" value="Beta-lactam/transpept-like"/>
</dbReference>
<keyword evidence="2" id="KW-0732">Signal</keyword>
<name>A0A814TH71_9BILA</name>
<evidence type="ECO:0000313" key="5">
    <source>
        <dbReference type="Proteomes" id="UP000663860"/>
    </source>
</evidence>
<dbReference type="InterPro" id="IPR001466">
    <property type="entry name" value="Beta-lactam-related"/>
</dbReference>
<evidence type="ECO:0000256" key="2">
    <source>
        <dbReference type="SAM" id="SignalP"/>
    </source>
</evidence>
<sequence>MLRLLLLSVVVVLVRYGSAKTCPSRSFIEGSLIDAHIPGTAIIVVNTTDILYQEAFGYQSLFPMKMMDVNKSIFVLASISLSVVVVLVRYGSAKTCPSRSFIEGSLIDAHIPGTAIIVVNTTDILYQEAFGYQSLFPMKMMDVNKSIFVLASISKTFIAVAVMQLVELNRLDLDTDINQYLSSPNQRISHPQYPSHAITLRQLLSHSASIGINEETDLTFMQHEDDAFMQMSLADACFTYLSHNTSNWLPKPPGTVTLYSNVGTSLAGLVIERVTQMPWLRLSDIEDREELVKQYAFNTSYLKAWNQALPQLNITKNPSLDWLYIPFYSMSIYPAGLLRMSAQSLSKFLRMFMNNGSSLLHPRSIDEMRKVVNGVVPYDNSNPPILSFGLIWNWQKLRNRQRYIGHGGSMPGATHSMLINEQGTIGVIVLTNADVSPHNDISIRTRGKIEDIQMSLFSCFEN</sequence>
<evidence type="ECO:0000259" key="3">
    <source>
        <dbReference type="Pfam" id="PF00144"/>
    </source>
</evidence>
<feature type="chain" id="PRO_5032551810" description="Beta-lactamase-related domain-containing protein" evidence="2">
    <location>
        <begin position="20"/>
        <end position="462"/>
    </location>
</feature>
<dbReference type="Proteomes" id="UP000663860">
    <property type="component" value="Unassembled WGS sequence"/>
</dbReference>
<dbReference type="PANTHER" id="PTHR46825:SF9">
    <property type="entry name" value="BETA-LACTAMASE-RELATED DOMAIN-CONTAINING PROTEIN"/>
    <property type="match status" value="1"/>
</dbReference>
<feature type="transmembrane region" description="Helical" evidence="1">
    <location>
        <begin position="147"/>
        <end position="166"/>
    </location>
</feature>
<reference evidence="4" key="1">
    <citation type="submission" date="2021-02" db="EMBL/GenBank/DDBJ databases">
        <authorList>
            <person name="Nowell W R."/>
        </authorList>
    </citation>
    <scope>NUCLEOTIDE SEQUENCE</scope>
</reference>
<feature type="transmembrane region" description="Helical" evidence="1">
    <location>
        <begin position="72"/>
        <end position="90"/>
    </location>
</feature>
<comment type="caution">
    <text evidence="4">The sequence shown here is derived from an EMBL/GenBank/DDBJ whole genome shotgun (WGS) entry which is preliminary data.</text>
</comment>
<dbReference type="AlphaFoldDB" id="A0A814TH71"/>
<accession>A0A814TH71</accession>
<protein>
    <recommendedName>
        <fullName evidence="3">Beta-lactamase-related domain-containing protein</fullName>
    </recommendedName>
</protein>
<feature type="signal peptide" evidence="2">
    <location>
        <begin position="1"/>
        <end position="19"/>
    </location>
</feature>
<keyword evidence="1" id="KW-0472">Membrane</keyword>
<feature type="domain" description="Beta-lactamase-related" evidence="3">
    <location>
        <begin position="102"/>
        <end position="441"/>
    </location>
</feature>
<dbReference type="PANTHER" id="PTHR46825">
    <property type="entry name" value="D-ALANYL-D-ALANINE-CARBOXYPEPTIDASE/ENDOPEPTIDASE AMPH"/>
    <property type="match status" value="1"/>
</dbReference>
<keyword evidence="1" id="KW-0812">Transmembrane</keyword>
<keyword evidence="1" id="KW-1133">Transmembrane helix</keyword>
<dbReference type="Gene3D" id="3.40.710.10">
    <property type="entry name" value="DD-peptidase/beta-lactamase superfamily"/>
    <property type="match status" value="1"/>
</dbReference>
<evidence type="ECO:0000313" key="4">
    <source>
        <dbReference type="EMBL" id="CAF1160044.1"/>
    </source>
</evidence>